<dbReference type="GO" id="GO:0005634">
    <property type="term" value="C:nucleus"/>
    <property type="evidence" value="ECO:0007669"/>
    <property type="project" value="TreeGrafter"/>
</dbReference>
<evidence type="ECO:0000256" key="1">
    <source>
        <dbReference type="SAM" id="MobiDB-lite"/>
    </source>
</evidence>
<feature type="region of interest" description="Disordered" evidence="1">
    <location>
        <begin position="1"/>
        <end position="52"/>
    </location>
</feature>
<feature type="compositionally biased region" description="Basic and acidic residues" evidence="1">
    <location>
        <begin position="648"/>
        <end position="675"/>
    </location>
</feature>
<evidence type="ECO:0000313" key="3">
    <source>
        <dbReference type="EMBL" id="KAK3336059.1"/>
    </source>
</evidence>
<dbReference type="AlphaFoldDB" id="A0AAE0J366"/>
<organism evidence="3 4">
    <name type="scientific">Cercophora scortea</name>
    <dbReference type="NCBI Taxonomy" id="314031"/>
    <lineage>
        <taxon>Eukaryota</taxon>
        <taxon>Fungi</taxon>
        <taxon>Dikarya</taxon>
        <taxon>Ascomycota</taxon>
        <taxon>Pezizomycotina</taxon>
        <taxon>Sordariomycetes</taxon>
        <taxon>Sordariomycetidae</taxon>
        <taxon>Sordariales</taxon>
        <taxon>Lasiosphaeriaceae</taxon>
        <taxon>Cercophora</taxon>
    </lineage>
</organism>
<feature type="compositionally biased region" description="Polar residues" evidence="1">
    <location>
        <begin position="600"/>
        <end position="610"/>
    </location>
</feature>
<feature type="region of interest" description="Disordered" evidence="1">
    <location>
        <begin position="800"/>
        <end position="1022"/>
    </location>
</feature>
<gene>
    <name evidence="3" type="ORF">B0T19DRAFT_395857</name>
</gene>
<feature type="compositionally biased region" description="Polar residues" evidence="1">
    <location>
        <begin position="806"/>
        <end position="819"/>
    </location>
</feature>
<evidence type="ECO:0000313" key="4">
    <source>
        <dbReference type="Proteomes" id="UP001286456"/>
    </source>
</evidence>
<dbReference type="PANTHER" id="PTHR21563">
    <property type="entry name" value="ZINC FINGER C3H1 DOMAIN-CONTAINING PROTEIN"/>
    <property type="match status" value="1"/>
</dbReference>
<comment type="caution">
    <text evidence="3">The sequence shown here is derived from an EMBL/GenBank/DDBJ whole genome shotgun (WGS) entry which is preliminary data.</text>
</comment>
<feature type="compositionally biased region" description="Acidic residues" evidence="1">
    <location>
        <begin position="581"/>
        <end position="590"/>
    </location>
</feature>
<dbReference type="EMBL" id="JAUEPO010000001">
    <property type="protein sequence ID" value="KAK3336059.1"/>
    <property type="molecule type" value="Genomic_DNA"/>
</dbReference>
<feature type="compositionally biased region" description="Polar residues" evidence="1">
    <location>
        <begin position="685"/>
        <end position="694"/>
    </location>
</feature>
<feature type="compositionally biased region" description="Acidic residues" evidence="1">
    <location>
        <begin position="133"/>
        <end position="148"/>
    </location>
</feature>
<feature type="region of interest" description="Disordered" evidence="1">
    <location>
        <begin position="510"/>
        <end position="755"/>
    </location>
</feature>
<feature type="domain" description="Putative zinc-finger" evidence="2">
    <location>
        <begin position="1102"/>
        <end position="1121"/>
    </location>
</feature>
<feature type="region of interest" description="Disordered" evidence="1">
    <location>
        <begin position="86"/>
        <end position="114"/>
    </location>
</feature>
<feature type="region of interest" description="Disordered" evidence="1">
    <location>
        <begin position="367"/>
        <end position="443"/>
    </location>
</feature>
<feature type="compositionally biased region" description="Polar residues" evidence="1">
    <location>
        <begin position="704"/>
        <end position="716"/>
    </location>
</feature>
<protein>
    <recommendedName>
        <fullName evidence="2">Putative zinc-finger domain-containing protein</fullName>
    </recommendedName>
</protein>
<accession>A0AAE0J366</accession>
<proteinExistence type="predicted"/>
<feature type="compositionally biased region" description="Basic and acidic residues" evidence="1">
    <location>
        <begin position="373"/>
        <end position="397"/>
    </location>
</feature>
<dbReference type="Proteomes" id="UP001286456">
    <property type="component" value="Unassembled WGS sequence"/>
</dbReference>
<feature type="compositionally biased region" description="Low complexity" evidence="1">
    <location>
        <begin position="515"/>
        <end position="528"/>
    </location>
</feature>
<evidence type="ECO:0000259" key="2">
    <source>
        <dbReference type="Pfam" id="PF10650"/>
    </source>
</evidence>
<feature type="compositionally biased region" description="Polar residues" evidence="1">
    <location>
        <begin position="623"/>
        <end position="640"/>
    </location>
</feature>
<feature type="compositionally biased region" description="Polar residues" evidence="1">
    <location>
        <begin position="259"/>
        <end position="284"/>
    </location>
</feature>
<feature type="compositionally biased region" description="Low complexity" evidence="1">
    <location>
        <begin position="959"/>
        <end position="973"/>
    </location>
</feature>
<feature type="compositionally biased region" description="Low complexity" evidence="1">
    <location>
        <begin position="1"/>
        <end position="30"/>
    </location>
</feature>
<dbReference type="Pfam" id="PF10650">
    <property type="entry name" value="zf-C3H1"/>
    <property type="match status" value="1"/>
</dbReference>
<feature type="compositionally biased region" description="Polar residues" evidence="1">
    <location>
        <begin position="878"/>
        <end position="897"/>
    </location>
</feature>
<feature type="compositionally biased region" description="Polar residues" evidence="1">
    <location>
        <begin position="86"/>
        <end position="100"/>
    </location>
</feature>
<dbReference type="GO" id="GO:0000178">
    <property type="term" value="C:exosome (RNase complex)"/>
    <property type="evidence" value="ECO:0007669"/>
    <property type="project" value="TreeGrafter"/>
</dbReference>
<reference evidence="3" key="1">
    <citation type="journal article" date="2023" name="Mol. Phylogenet. Evol.">
        <title>Genome-scale phylogeny and comparative genomics of the fungal order Sordariales.</title>
        <authorList>
            <person name="Hensen N."/>
            <person name="Bonometti L."/>
            <person name="Westerberg I."/>
            <person name="Brannstrom I.O."/>
            <person name="Guillou S."/>
            <person name="Cros-Aarteil S."/>
            <person name="Calhoun S."/>
            <person name="Haridas S."/>
            <person name="Kuo A."/>
            <person name="Mondo S."/>
            <person name="Pangilinan J."/>
            <person name="Riley R."/>
            <person name="LaButti K."/>
            <person name="Andreopoulos B."/>
            <person name="Lipzen A."/>
            <person name="Chen C."/>
            <person name="Yan M."/>
            <person name="Daum C."/>
            <person name="Ng V."/>
            <person name="Clum A."/>
            <person name="Steindorff A."/>
            <person name="Ohm R.A."/>
            <person name="Martin F."/>
            <person name="Silar P."/>
            <person name="Natvig D.O."/>
            <person name="Lalanne C."/>
            <person name="Gautier V."/>
            <person name="Ament-Velasquez S.L."/>
            <person name="Kruys A."/>
            <person name="Hutchinson M.I."/>
            <person name="Powell A.J."/>
            <person name="Barry K."/>
            <person name="Miller A.N."/>
            <person name="Grigoriev I.V."/>
            <person name="Debuchy R."/>
            <person name="Gladieux P."/>
            <person name="Hiltunen Thoren M."/>
            <person name="Johannesson H."/>
        </authorList>
    </citation>
    <scope>NUCLEOTIDE SEQUENCE</scope>
    <source>
        <strain evidence="3">SMH4131-1</strain>
    </source>
</reference>
<reference evidence="3" key="2">
    <citation type="submission" date="2023-06" db="EMBL/GenBank/DDBJ databases">
        <authorList>
            <consortium name="Lawrence Berkeley National Laboratory"/>
            <person name="Haridas S."/>
            <person name="Hensen N."/>
            <person name="Bonometti L."/>
            <person name="Westerberg I."/>
            <person name="Brannstrom I.O."/>
            <person name="Guillou S."/>
            <person name="Cros-Aarteil S."/>
            <person name="Calhoun S."/>
            <person name="Kuo A."/>
            <person name="Mondo S."/>
            <person name="Pangilinan J."/>
            <person name="Riley R."/>
            <person name="Labutti K."/>
            <person name="Andreopoulos B."/>
            <person name="Lipzen A."/>
            <person name="Chen C."/>
            <person name="Yanf M."/>
            <person name="Daum C."/>
            <person name="Ng V."/>
            <person name="Clum A."/>
            <person name="Steindorff A."/>
            <person name="Ohm R."/>
            <person name="Martin F."/>
            <person name="Silar P."/>
            <person name="Natvig D."/>
            <person name="Lalanne C."/>
            <person name="Gautier V."/>
            <person name="Ament-Velasquez S.L."/>
            <person name="Kruys A."/>
            <person name="Hutchinson M.I."/>
            <person name="Powell A.J."/>
            <person name="Barry K."/>
            <person name="Miller A.N."/>
            <person name="Grigoriev I.V."/>
            <person name="Debuchy R."/>
            <person name="Gladieux P."/>
            <person name="Thoren M.H."/>
            <person name="Johannesson H."/>
        </authorList>
    </citation>
    <scope>NUCLEOTIDE SEQUENCE</scope>
    <source>
        <strain evidence="3">SMH4131-1</strain>
    </source>
</reference>
<name>A0AAE0J366_9PEZI</name>
<dbReference type="PANTHER" id="PTHR21563:SF3">
    <property type="entry name" value="ZINC FINGER C3H1 DOMAIN-CONTAINING PROTEIN"/>
    <property type="match status" value="1"/>
</dbReference>
<feature type="region of interest" description="Disordered" evidence="1">
    <location>
        <begin position="339"/>
        <end position="358"/>
    </location>
</feature>
<feature type="region of interest" description="Disordered" evidence="1">
    <location>
        <begin position="258"/>
        <end position="285"/>
    </location>
</feature>
<dbReference type="InterPro" id="IPR039278">
    <property type="entry name" value="Red1"/>
</dbReference>
<dbReference type="InterPro" id="IPR019607">
    <property type="entry name" value="Putative_zinc-finger_domain"/>
</dbReference>
<feature type="compositionally biased region" description="Basic and acidic residues" evidence="1">
    <location>
        <begin position="195"/>
        <end position="210"/>
    </location>
</feature>
<sequence length="1197" mass="129465">MSQHHYPYGYGQYQNQPPQQPYSYQNPSSYTAPPQIPPNDPAAGDRGRFVSQTAFDLNASHIPGLGIAGTPPAGNLYPVVPGSSAWSQPSAFGANPQSVSYPKPPLNGAPKPLSKSQALPIALAAHAALNSDVEEGELSEGQFEDLYEPQEPVRPAYSVQKAPKSPSDANQSIPASAAETPDAAFYGIDDDEGEASTRDKSEVAAVRERSGSYSPFLSPREIQNENPTPAVNAKVSKNPVGTLQANHSQAVPIVPGLKYTSQQSSNPSRDQPSDPVSQQPTQKITPFKSLMEAKKDAQKAILYLWPMGVKYQTYLDEGFDEKVIKSLFEDLRLDMTQKPSEARVKADTQQSHGASSTLLKSLSATVAPNKKSVSHDKDLSSTADKTKKGEERKDRIARLLAAKAAKTPVAPNTKPVPPQAKQIATQAKPQEPVVNPPAQPRPKTWGEKELLIKQKMLALQKAREAQAKKSAGDKPVSDIAQQSKNPAIALNSQRTVTVVGSIAPSLRVETSQTAQIPSDPPQSISSIPGLLLSAGQPGQPSNQRKRPVASDFVDYSSTVGPPKRPFGQERKETSLVIDVSDGSDYEEMDMDMGSPVEDSSLYQTTGTATQRGPVIRDFPPLTDTLSQRQFSSPAPSSNTPPGGVLNGKRRETELDIKEKEIQDLRRKIAKAEAKKKTAKKASIGSHKSTTTWATDSKDREAAQAHSTQRMASVSGSDKSDGPSAQLISEETSAKLPKPSEITRLGKEEKAQRRGRIVSLDLPRIDESLEDKVKRLKELRDEESRLQREIDERLAEKRLLTAELEQLNDTPSEGTPQSNELGPGNPSDLPPSHGDGALFGSQAVSSESPSKASDHSDGTGDVSMDEDESSGSSSSSPSQRQTPRQEASPRQQSVSANAAETRPDSPPAIDNSDRNEYRGSSFAEMDEPPNPQNATVSPPSAVSVDAAVNGASDTSAMDTPASEAAGGPGASVSELQLPADPERFDDTTPMELESSPSSPAATQPIDDSFPGDDILTRRQSSPPLLDQISSVAEAREEVQEIETTAAREVDDVLVPKSEPEFMPYESPLRYFHAYRFHPKYREVVGGGLKSLTYSNKINPLEPICPFELSGEQCPEKCDFQHLTSVRAPDEQILLELGKADEYSGEQKARFIQGLRELLQGFRVKKVKDFETIANGIIEFRSRFLGDKSKVLRLDGVII</sequence>
<feature type="compositionally biased region" description="Polar residues" evidence="1">
    <location>
        <begin position="841"/>
        <end position="850"/>
    </location>
</feature>
<keyword evidence="4" id="KW-1185">Reference proteome</keyword>
<feature type="region of interest" description="Disordered" evidence="1">
    <location>
        <begin position="133"/>
        <end position="230"/>
    </location>
</feature>